<dbReference type="OrthoDB" id="7678938at2"/>
<dbReference type="Pfam" id="PF13508">
    <property type="entry name" value="Acetyltransf_7"/>
    <property type="match status" value="1"/>
</dbReference>
<organism evidence="2 3">
    <name type="scientific">Leptospira terpstrae serovar Hualin str. LT 11-33 = ATCC 700639</name>
    <dbReference type="NCBI Taxonomy" id="1257025"/>
    <lineage>
        <taxon>Bacteria</taxon>
        <taxon>Pseudomonadati</taxon>
        <taxon>Spirochaetota</taxon>
        <taxon>Spirochaetia</taxon>
        <taxon>Leptospirales</taxon>
        <taxon>Leptospiraceae</taxon>
        <taxon>Leptospira</taxon>
    </lineage>
</organism>
<dbReference type="Gene3D" id="3.40.630.30">
    <property type="match status" value="1"/>
</dbReference>
<evidence type="ECO:0000259" key="1">
    <source>
        <dbReference type="PROSITE" id="PS51186"/>
    </source>
</evidence>
<dbReference type="AlphaFoldDB" id="N1W2V9"/>
<dbReference type="CDD" id="cd04301">
    <property type="entry name" value="NAT_SF"/>
    <property type="match status" value="1"/>
</dbReference>
<dbReference type="STRING" id="1257025.LEP1GSC203_3933"/>
<evidence type="ECO:0000313" key="2">
    <source>
        <dbReference type="EMBL" id="EMY62021.1"/>
    </source>
</evidence>
<dbReference type="InterPro" id="IPR000182">
    <property type="entry name" value="GNAT_dom"/>
</dbReference>
<accession>N1W2V9</accession>
<dbReference type="SUPFAM" id="SSF55729">
    <property type="entry name" value="Acyl-CoA N-acyltransferases (Nat)"/>
    <property type="match status" value="1"/>
</dbReference>
<proteinExistence type="predicted"/>
<dbReference type="Proteomes" id="UP000012371">
    <property type="component" value="Unassembled WGS sequence"/>
</dbReference>
<keyword evidence="3" id="KW-1185">Reference proteome</keyword>
<gene>
    <name evidence="2" type="ORF">LEP1GSC203_3933</name>
</gene>
<dbReference type="GO" id="GO:0016747">
    <property type="term" value="F:acyltransferase activity, transferring groups other than amino-acyl groups"/>
    <property type="evidence" value="ECO:0007669"/>
    <property type="project" value="InterPro"/>
</dbReference>
<feature type="domain" description="N-acetyltransferase" evidence="1">
    <location>
        <begin position="1"/>
        <end position="67"/>
    </location>
</feature>
<sequence>MGLVYTVPEFRQQGIGAKLCRSIEVTAKDRGIKEIYLFSDTAVSLYNRFGWTEAVTCGHRTVMKKEF</sequence>
<protein>
    <submittedName>
        <fullName evidence="2">Acetyltransferase, GNAT family</fullName>
    </submittedName>
</protein>
<evidence type="ECO:0000313" key="3">
    <source>
        <dbReference type="Proteomes" id="UP000012371"/>
    </source>
</evidence>
<reference evidence="2" key="1">
    <citation type="submission" date="2013-03" db="EMBL/GenBank/DDBJ databases">
        <authorList>
            <person name="Harkins D.M."/>
            <person name="Durkin A.S."/>
            <person name="Brinkac L.M."/>
            <person name="Haft D.H."/>
            <person name="Selengut J.D."/>
            <person name="Sanka R."/>
            <person name="DePew J."/>
            <person name="Purushe J."/>
            <person name="Hartskeerl R.A."/>
            <person name="Ahmed A."/>
            <person name="van der Linden H."/>
            <person name="Goris M.G.A."/>
            <person name="Vinetz J.M."/>
            <person name="Sutton G.G."/>
            <person name="Nierman W.C."/>
            <person name="Fouts D.E."/>
        </authorList>
    </citation>
    <scope>NUCLEOTIDE SEQUENCE [LARGE SCALE GENOMIC DNA]</scope>
    <source>
        <strain evidence="2">LT 11-33</strain>
    </source>
</reference>
<name>N1W2V9_9LEPT</name>
<comment type="caution">
    <text evidence="2">The sequence shown here is derived from an EMBL/GenBank/DDBJ whole genome shotgun (WGS) entry which is preliminary data.</text>
</comment>
<dbReference type="EMBL" id="AOGW02000009">
    <property type="protein sequence ID" value="EMY62021.1"/>
    <property type="molecule type" value="Genomic_DNA"/>
</dbReference>
<dbReference type="InterPro" id="IPR016181">
    <property type="entry name" value="Acyl_CoA_acyltransferase"/>
</dbReference>
<dbReference type="PROSITE" id="PS51186">
    <property type="entry name" value="GNAT"/>
    <property type="match status" value="1"/>
</dbReference>